<comment type="caution">
    <text evidence="2">The sequence shown here is derived from an EMBL/GenBank/DDBJ whole genome shotgun (WGS) entry which is preliminary data.</text>
</comment>
<name>A0ABD0VV79_DENTH</name>
<organism evidence="2 3">
    <name type="scientific">Dendrobium thyrsiflorum</name>
    <name type="common">Pinecone-like raceme dendrobium</name>
    <name type="synonym">Orchid</name>
    <dbReference type="NCBI Taxonomy" id="117978"/>
    <lineage>
        <taxon>Eukaryota</taxon>
        <taxon>Viridiplantae</taxon>
        <taxon>Streptophyta</taxon>
        <taxon>Embryophyta</taxon>
        <taxon>Tracheophyta</taxon>
        <taxon>Spermatophyta</taxon>
        <taxon>Magnoliopsida</taxon>
        <taxon>Liliopsida</taxon>
        <taxon>Asparagales</taxon>
        <taxon>Orchidaceae</taxon>
        <taxon>Epidendroideae</taxon>
        <taxon>Malaxideae</taxon>
        <taxon>Dendrobiinae</taxon>
        <taxon>Dendrobium</taxon>
    </lineage>
</organism>
<dbReference type="Proteomes" id="UP001552299">
    <property type="component" value="Unassembled WGS sequence"/>
</dbReference>
<keyword evidence="3" id="KW-1185">Reference proteome</keyword>
<accession>A0ABD0VV79</accession>
<evidence type="ECO:0000259" key="1">
    <source>
        <dbReference type="Pfam" id="PF13966"/>
    </source>
</evidence>
<dbReference type="AlphaFoldDB" id="A0ABD0VV79"/>
<gene>
    <name evidence="2" type="ORF">M5K25_001128</name>
</gene>
<evidence type="ECO:0000313" key="2">
    <source>
        <dbReference type="EMBL" id="KAL0929184.1"/>
    </source>
</evidence>
<reference evidence="2 3" key="1">
    <citation type="journal article" date="2024" name="Plant Biotechnol. J.">
        <title>Dendrobium thyrsiflorum genome and its molecular insights into genes involved in important horticultural traits.</title>
        <authorList>
            <person name="Chen B."/>
            <person name="Wang J.Y."/>
            <person name="Zheng P.J."/>
            <person name="Li K.L."/>
            <person name="Liang Y.M."/>
            <person name="Chen X.F."/>
            <person name="Zhang C."/>
            <person name="Zhao X."/>
            <person name="He X."/>
            <person name="Zhang G.Q."/>
            <person name="Liu Z.J."/>
            <person name="Xu Q."/>
        </authorList>
    </citation>
    <scope>NUCLEOTIDE SEQUENCE [LARGE SCALE GENOMIC DNA]</scope>
    <source>
        <strain evidence="2">GZMU011</strain>
    </source>
</reference>
<sequence>MQQTVLAAEAVPTRGWSDRRVQFLKFIIINFIAYWIRGSIIPKGCHKIINRLCSRPERFGGLSIPFIDSLYHGKYTFPWKPPNSYASKTWKLICNTALLIKNKISFGISKDSNLSMYWDPWCNGKAIAELLDCYWLGPQLVSNYISESNWIIPIFFPRQVADIILRIPIRDHDSIAWEGSSNFQFKNFTAHYFSDLIEVPWHKFIWHKNHVVRFSAYAWMALMSKLKTAYVLAARSIPISSGCPFCLIAPKSHKHLVIAALIPSLDAFFLRPNLFQAFDFLDSFQNFNSFDKRFCFLTICVEIYHIWREMNLRRFSNYWNSPYFIISSVSKEIKMTISNWKHYDQLLHNFPNIHG</sequence>
<protein>
    <recommendedName>
        <fullName evidence="1">Reverse transcriptase zinc-binding domain-containing protein</fullName>
    </recommendedName>
</protein>
<proteinExistence type="predicted"/>
<dbReference type="InterPro" id="IPR026960">
    <property type="entry name" value="RVT-Znf"/>
</dbReference>
<evidence type="ECO:0000313" key="3">
    <source>
        <dbReference type="Proteomes" id="UP001552299"/>
    </source>
</evidence>
<feature type="domain" description="Reverse transcriptase zinc-binding" evidence="1">
    <location>
        <begin position="188"/>
        <end position="259"/>
    </location>
</feature>
<dbReference type="Pfam" id="PF13966">
    <property type="entry name" value="zf-RVT"/>
    <property type="match status" value="1"/>
</dbReference>
<dbReference type="EMBL" id="JANQDX010000001">
    <property type="protein sequence ID" value="KAL0929184.1"/>
    <property type="molecule type" value="Genomic_DNA"/>
</dbReference>